<name>A0A915NCN2_9BILA</name>
<feature type="coiled-coil region" evidence="1">
    <location>
        <begin position="3"/>
        <end position="58"/>
    </location>
</feature>
<keyword evidence="2" id="KW-1185">Reference proteome</keyword>
<reference evidence="3" key="1">
    <citation type="submission" date="2022-11" db="UniProtKB">
        <authorList>
            <consortium name="WormBaseParasite"/>
        </authorList>
    </citation>
    <scope>IDENTIFICATION</scope>
</reference>
<evidence type="ECO:0000313" key="3">
    <source>
        <dbReference type="WBParaSite" id="scf7180000417065.g904"/>
    </source>
</evidence>
<sequence length="371" mass="43374">LDKLEKEGEIKSLKENLEENKNELDDYKNKMVKLGEERILALDQLSKIKEDFEKLKEENENPSPSKRISLKDDTLYPYIGLVSCSVETNFGNDLLSKPFVEKDKTNLAFQLILAKLDLQKQQEEKIKSLELDKLKKEEEIKILEESLEENKNVYENKILKLEEALNKFFKIKEEFEKLKEENEKIFEELQLVNQKKDEKILSLEMEVKTIGKTNASSNVKIVQLTSDLEQLNKENVKHIVFVNKLNKISIVEEDTCCENKCINSNLSAGYCENGNGYVNVYKNGMIKYRNKLPDEFGVERENKWICLYGQYPYAKPINSGNLYSLFYFEVTIYKELKSKICYAGIGLDVPNTKIFLCNYSNTWGNYQKFEW</sequence>
<organism evidence="2 3">
    <name type="scientific">Meloidogyne floridensis</name>
    <dbReference type="NCBI Taxonomy" id="298350"/>
    <lineage>
        <taxon>Eukaryota</taxon>
        <taxon>Metazoa</taxon>
        <taxon>Ecdysozoa</taxon>
        <taxon>Nematoda</taxon>
        <taxon>Chromadorea</taxon>
        <taxon>Rhabditida</taxon>
        <taxon>Tylenchina</taxon>
        <taxon>Tylenchomorpha</taxon>
        <taxon>Tylenchoidea</taxon>
        <taxon>Meloidogynidae</taxon>
        <taxon>Meloidogyninae</taxon>
        <taxon>Meloidogyne</taxon>
    </lineage>
</organism>
<protein>
    <submittedName>
        <fullName evidence="3">Uncharacterized protein</fullName>
    </submittedName>
</protein>
<dbReference type="Proteomes" id="UP000887560">
    <property type="component" value="Unplaced"/>
</dbReference>
<dbReference type="WBParaSite" id="scf7180000417065.g904">
    <property type="protein sequence ID" value="scf7180000417065.g904"/>
    <property type="gene ID" value="scf7180000417065.g904"/>
</dbReference>
<evidence type="ECO:0000256" key="1">
    <source>
        <dbReference type="SAM" id="Coils"/>
    </source>
</evidence>
<evidence type="ECO:0000313" key="2">
    <source>
        <dbReference type="Proteomes" id="UP000887560"/>
    </source>
</evidence>
<keyword evidence="1" id="KW-0175">Coiled coil</keyword>
<feature type="coiled-coil region" evidence="1">
    <location>
        <begin position="119"/>
        <end position="234"/>
    </location>
</feature>
<accession>A0A915NCN2</accession>
<dbReference type="AlphaFoldDB" id="A0A915NCN2"/>
<proteinExistence type="predicted"/>